<organism evidence="2 3">
    <name type="scientific">Solemya velum gill symbiont</name>
    <dbReference type="NCBI Taxonomy" id="2340"/>
    <lineage>
        <taxon>Bacteria</taxon>
        <taxon>Pseudomonadati</taxon>
        <taxon>Pseudomonadota</taxon>
        <taxon>Gammaproteobacteria</taxon>
        <taxon>sulfur-oxidizing symbionts</taxon>
    </lineage>
</organism>
<evidence type="ECO:0000256" key="1">
    <source>
        <dbReference type="SAM" id="Phobius"/>
    </source>
</evidence>
<accession>A0A1T2CGJ6</accession>
<evidence type="ECO:0000313" key="2">
    <source>
        <dbReference type="EMBL" id="OOY33921.1"/>
    </source>
</evidence>
<proteinExistence type="predicted"/>
<comment type="caution">
    <text evidence="2">The sequence shown here is derived from an EMBL/GenBank/DDBJ whole genome shotgun (WGS) entry which is preliminary data.</text>
</comment>
<sequence>MSDEPTTNNKDDEELEATWEELGGAKGLFGTIALFLSFTLIPLGIINAAIILSDGNPPTWTVATAFLSAAVIALLGYLLTSDKSVSIFYLVLCFLLQMFIIVDISYNYVQSQRVENQSVGDMILVDEKRHFGDAYNGSAQTSFSWYKVTNVAESGITYMESSSTYSFDSAMKLYANEQVKYMNEPVTYAPDLFRTEYDENSSVMVVRKHEAIKESSDN</sequence>
<dbReference type="EMBL" id="MPNX01000029">
    <property type="protein sequence ID" value="OOY33921.1"/>
    <property type="molecule type" value="Genomic_DNA"/>
</dbReference>
<feature type="transmembrane region" description="Helical" evidence="1">
    <location>
        <begin position="86"/>
        <end position="109"/>
    </location>
</feature>
<evidence type="ECO:0000313" key="3">
    <source>
        <dbReference type="Proteomes" id="UP000190962"/>
    </source>
</evidence>
<dbReference type="RefSeq" id="WP_078453619.1">
    <property type="nucleotide sequence ID" value="NZ_MPNX01000029.1"/>
</dbReference>
<dbReference type="Proteomes" id="UP000190962">
    <property type="component" value="Unassembled WGS sequence"/>
</dbReference>
<keyword evidence="1" id="KW-0472">Membrane</keyword>
<feature type="transmembrane region" description="Helical" evidence="1">
    <location>
        <begin position="59"/>
        <end position="80"/>
    </location>
</feature>
<feature type="transmembrane region" description="Helical" evidence="1">
    <location>
        <begin position="28"/>
        <end position="52"/>
    </location>
</feature>
<protein>
    <submittedName>
        <fullName evidence="2">Uncharacterized protein</fullName>
    </submittedName>
</protein>
<name>A0A1T2CGJ6_SOVGS</name>
<dbReference type="AlphaFoldDB" id="A0A1T2CGJ6"/>
<reference evidence="2 3" key="1">
    <citation type="submission" date="2016-11" db="EMBL/GenBank/DDBJ databases">
        <title>Mixed transmission modes and dynamic genome evolution in an obligate animal-bacterial symbiosis.</title>
        <authorList>
            <person name="Russell S.L."/>
            <person name="Corbett-Detig R.B."/>
            <person name="Cavanaugh C.M."/>
        </authorList>
    </citation>
    <scope>NUCLEOTIDE SEQUENCE [LARGE SCALE GENOMIC DNA]</scope>
    <source>
        <strain evidence="2">MA-KB16</strain>
    </source>
</reference>
<gene>
    <name evidence="2" type="ORF">BOV88_12795</name>
</gene>
<keyword evidence="1" id="KW-0812">Transmembrane</keyword>
<keyword evidence="1" id="KW-1133">Transmembrane helix</keyword>